<evidence type="ECO:0000256" key="8">
    <source>
        <dbReference type="SAM" id="Phobius"/>
    </source>
</evidence>
<keyword evidence="12" id="KW-1185">Reference proteome</keyword>
<feature type="domain" description="ABC transporter" evidence="9">
    <location>
        <begin position="381"/>
        <end position="612"/>
    </location>
</feature>
<dbReference type="SMART" id="SM00382">
    <property type="entry name" value="AAA"/>
    <property type="match status" value="1"/>
</dbReference>
<evidence type="ECO:0000259" key="10">
    <source>
        <dbReference type="PROSITE" id="PS50929"/>
    </source>
</evidence>
<keyword evidence="7 8" id="KW-0472">Membrane</keyword>
<evidence type="ECO:0000313" key="11">
    <source>
        <dbReference type="EMBL" id="GJD47682.1"/>
    </source>
</evidence>
<proteinExistence type="inferred from homology"/>
<dbReference type="InterPro" id="IPR003593">
    <property type="entry name" value="AAA+_ATPase"/>
</dbReference>
<evidence type="ECO:0000256" key="7">
    <source>
        <dbReference type="ARBA" id="ARBA00023136"/>
    </source>
</evidence>
<dbReference type="PANTHER" id="PTHR24221">
    <property type="entry name" value="ATP-BINDING CASSETTE SUB-FAMILY B"/>
    <property type="match status" value="1"/>
</dbReference>
<evidence type="ECO:0000256" key="3">
    <source>
        <dbReference type="ARBA" id="ARBA00022692"/>
    </source>
</evidence>
<feature type="domain" description="ABC transmembrane type-1" evidence="10">
    <location>
        <begin position="42"/>
        <end position="342"/>
    </location>
</feature>
<dbReference type="InterPro" id="IPR011527">
    <property type="entry name" value="ABC1_TM_dom"/>
</dbReference>
<dbReference type="SUPFAM" id="SSF90123">
    <property type="entry name" value="ABC transporter transmembrane region"/>
    <property type="match status" value="1"/>
</dbReference>
<evidence type="ECO:0000256" key="2">
    <source>
        <dbReference type="ARBA" id="ARBA00005417"/>
    </source>
</evidence>
<dbReference type="InterPro" id="IPR039421">
    <property type="entry name" value="Type_1_exporter"/>
</dbReference>
<reference evidence="11" key="2">
    <citation type="submission" date="2021-08" db="EMBL/GenBank/DDBJ databases">
        <authorList>
            <person name="Tani A."/>
            <person name="Ola A."/>
            <person name="Ogura Y."/>
            <person name="Katsura K."/>
            <person name="Hayashi T."/>
        </authorList>
    </citation>
    <scope>NUCLEOTIDE SEQUENCE</scope>
    <source>
        <strain evidence="11">KCTC 52305</strain>
    </source>
</reference>
<feature type="transmembrane region" description="Helical" evidence="8">
    <location>
        <begin position="168"/>
        <end position="194"/>
    </location>
</feature>
<dbReference type="Gene3D" id="3.40.50.300">
    <property type="entry name" value="P-loop containing nucleotide triphosphate hydrolases"/>
    <property type="match status" value="1"/>
</dbReference>
<dbReference type="InterPro" id="IPR017871">
    <property type="entry name" value="ABC_transporter-like_CS"/>
</dbReference>
<dbReference type="PANTHER" id="PTHR24221:SF654">
    <property type="entry name" value="ATP-BINDING CASSETTE SUB-FAMILY B MEMBER 6"/>
    <property type="match status" value="1"/>
</dbReference>
<reference evidence="11" key="1">
    <citation type="journal article" date="2021" name="Front. Microbiol.">
        <title>Comprehensive Comparative Genomics and Phenotyping of Methylobacterium Species.</title>
        <authorList>
            <person name="Alessa O."/>
            <person name="Ogura Y."/>
            <person name="Fujitani Y."/>
            <person name="Takami H."/>
            <person name="Hayashi T."/>
            <person name="Sahin N."/>
            <person name="Tani A."/>
        </authorList>
    </citation>
    <scope>NUCLEOTIDE SEQUENCE</scope>
    <source>
        <strain evidence="11">KCTC 52305</strain>
    </source>
</reference>
<dbReference type="PROSITE" id="PS50929">
    <property type="entry name" value="ABC_TM1F"/>
    <property type="match status" value="1"/>
</dbReference>
<dbReference type="InterPro" id="IPR027417">
    <property type="entry name" value="P-loop_NTPase"/>
</dbReference>
<dbReference type="SUPFAM" id="SSF52540">
    <property type="entry name" value="P-loop containing nucleoside triphosphate hydrolases"/>
    <property type="match status" value="1"/>
</dbReference>
<feature type="transmembrane region" description="Helical" evidence="8">
    <location>
        <begin position="96"/>
        <end position="118"/>
    </location>
</feature>
<feature type="transmembrane region" description="Helical" evidence="8">
    <location>
        <begin position="41"/>
        <end position="63"/>
    </location>
</feature>
<feature type="transmembrane region" description="Helical" evidence="8">
    <location>
        <begin position="200"/>
        <end position="218"/>
    </location>
</feature>
<keyword evidence="3 8" id="KW-0812">Transmembrane</keyword>
<feature type="transmembrane region" description="Helical" evidence="8">
    <location>
        <begin position="311"/>
        <end position="329"/>
    </location>
</feature>
<evidence type="ECO:0000256" key="5">
    <source>
        <dbReference type="ARBA" id="ARBA00022840"/>
    </source>
</evidence>
<dbReference type="Proteomes" id="UP001055167">
    <property type="component" value="Unassembled WGS sequence"/>
</dbReference>
<evidence type="ECO:0000313" key="12">
    <source>
        <dbReference type="Proteomes" id="UP001055167"/>
    </source>
</evidence>
<feature type="transmembrane region" description="Helical" evidence="8">
    <location>
        <begin position="287"/>
        <end position="305"/>
    </location>
</feature>
<evidence type="ECO:0000256" key="1">
    <source>
        <dbReference type="ARBA" id="ARBA00004651"/>
    </source>
</evidence>
<dbReference type="EMBL" id="BPQH01000001">
    <property type="protein sequence ID" value="GJD47682.1"/>
    <property type="molecule type" value="Genomic_DNA"/>
</dbReference>
<evidence type="ECO:0000256" key="6">
    <source>
        <dbReference type="ARBA" id="ARBA00022989"/>
    </source>
</evidence>
<evidence type="ECO:0000259" key="9">
    <source>
        <dbReference type="PROSITE" id="PS50893"/>
    </source>
</evidence>
<dbReference type="InterPro" id="IPR036640">
    <property type="entry name" value="ABC1_TM_sf"/>
</dbReference>
<protein>
    <submittedName>
        <fullName evidence="11">Protein glycosylation K</fullName>
    </submittedName>
</protein>
<comment type="similarity">
    <text evidence="2">Belongs to the ABC transporter superfamily.</text>
</comment>
<dbReference type="PROSITE" id="PS00211">
    <property type="entry name" value="ABC_TRANSPORTER_1"/>
    <property type="match status" value="1"/>
</dbReference>
<keyword evidence="6 8" id="KW-1133">Transmembrane helix</keyword>
<evidence type="ECO:0000256" key="4">
    <source>
        <dbReference type="ARBA" id="ARBA00022741"/>
    </source>
</evidence>
<accession>A0ABQ4QQW3</accession>
<comment type="caution">
    <text evidence="11">The sequence shown here is derived from an EMBL/GenBank/DDBJ whole genome shotgun (WGS) entry which is preliminary data.</text>
</comment>
<dbReference type="Pfam" id="PF00005">
    <property type="entry name" value="ABC_tran"/>
    <property type="match status" value="1"/>
</dbReference>
<sequence>MDIAAARLYGGRVQTRPPLPRAGGPAWPLIRLLEKRDRRRLALTALGLVVAAALEVVGVASVVPFLTLVGDPTAIARVPVLAALRDWVAPADARGFLILTGCAALGAILVTSATNAAVTYAQLRTTHLIGYRLSRRLLARYLAGGRLALAEVHSAALAKNVLAETDRLVAGVLTPATVLVARVLAALAIVSFLVAYEPRLALILGAGFGSLYVALYAAMRRRLAVLGAAASRDNERRFRVVSECFGALTELTLYGRVGSFSAAYDAPAEALARANAASLLIGQVPRFAVEALAFGGVVAVVLYALNRGDDTAGMLPLLGLFAFAGYRLLPAFQNIFLSLSTLRYNLSAARIVVEGLSGPGGLPGPGSAPRTAERLPFRREIRLEAVSFAYGPEAPTLRGIDLAIPANATVGFIGRTGSGKSTLIGLVLGLMRPASGRITVDGVPLEAGTLPAWQNRVGYVPQEVFLIDDTVTANIALGVPADAVDHAAVERAARTAEIHDAILAWPGGYGARVGERGGRISGGQRQRLGIARALYHDPDVIVFDEATSALDHETEAAVMAAIARLSGTRTILMIAHRLTSLACADAVHVLEGGRLVASGSLAEVAPRIGAAA</sequence>
<name>A0ABQ4QQW3_9HYPH</name>
<gene>
    <name evidence="11" type="primary">pglK</name>
    <name evidence="11" type="ORF">OPKNFCMD_0391</name>
</gene>
<keyword evidence="5" id="KW-0067">ATP-binding</keyword>
<dbReference type="Gene3D" id="1.20.1560.10">
    <property type="entry name" value="ABC transporter type 1, transmembrane domain"/>
    <property type="match status" value="1"/>
</dbReference>
<organism evidence="11 12">
    <name type="scientific">Methylobacterium crusticola</name>
    <dbReference type="NCBI Taxonomy" id="1697972"/>
    <lineage>
        <taxon>Bacteria</taxon>
        <taxon>Pseudomonadati</taxon>
        <taxon>Pseudomonadota</taxon>
        <taxon>Alphaproteobacteria</taxon>
        <taxon>Hyphomicrobiales</taxon>
        <taxon>Methylobacteriaceae</taxon>
        <taxon>Methylobacterium</taxon>
    </lineage>
</organism>
<dbReference type="InterPro" id="IPR003439">
    <property type="entry name" value="ABC_transporter-like_ATP-bd"/>
</dbReference>
<dbReference type="PROSITE" id="PS50893">
    <property type="entry name" value="ABC_TRANSPORTER_2"/>
    <property type="match status" value="1"/>
</dbReference>
<keyword evidence="4" id="KW-0547">Nucleotide-binding</keyword>
<comment type="subcellular location">
    <subcellularLocation>
        <location evidence="1">Cell membrane</location>
        <topology evidence="1">Multi-pass membrane protein</topology>
    </subcellularLocation>
</comment>